<dbReference type="KEGG" id="pje:CRM71_05090"/>
<organism evidence="1 2">
    <name type="scientific">Prevotella jejuni</name>
    <dbReference type="NCBI Taxonomy" id="1177574"/>
    <lineage>
        <taxon>Bacteria</taxon>
        <taxon>Pseudomonadati</taxon>
        <taxon>Bacteroidota</taxon>
        <taxon>Bacteroidia</taxon>
        <taxon>Bacteroidales</taxon>
        <taxon>Prevotellaceae</taxon>
        <taxon>Prevotella</taxon>
    </lineage>
</organism>
<dbReference type="RefSeq" id="WP_089367347.1">
    <property type="nucleotide sequence ID" value="NZ_CP023863.1"/>
</dbReference>
<sequence length="207" mass="24775">MVRQIIISLATLMIISSCKAQNTDNNNIKKNKNMERTTERFDTSTYYMERQGHEYQFEHYLRGKVRQFGGDNGSNYIEYARKDNSLFGTCKEYYNKTGTLKLVGKYYYNRFNAGIWKEYDENGYLIDEYDQDAPYKNYPWEKVEKFVKEELKLDLFDNKVFIHRYVSKHSKIPIWRIRWQVGIKVYTIKINANTGKIINQVEGEVEK</sequence>
<dbReference type="GeneID" id="94028800"/>
<dbReference type="OrthoDB" id="1274094at2"/>
<protein>
    <submittedName>
        <fullName evidence="1">Uncharacterized protein</fullName>
    </submittedName>
</protein>
<dbReference type="AlphaFoldDB" id="A0A2K9HJL0"/>
<proteinExistence type="predicted"/>
<keyword evidence="2" id="KW-1185">Reference proteome</keyword>
<evidence type="ECO:0000313" key="2">
    <source>
        <dbReference type="Proteomes" id="UP000198427"/>
    </source>
</evidence>
<dbReference type="PROSITE" id="PS51257">
    <property type="entry name" value="PROKAR_LIPOPROTEIN"/>
    <property type="match status" value="1"/>
</dbReference>
<evidence type="ECO:0000313" key="1">
    <source>
        <dbReference type="EMBL" id="SNS21164.1"/>
    </source>
</evidence>
<dbReference type="EMBL" id="FZNZ01000076">
    <property type="protein sequence ID" value="SNS21164.1"/>
    <property type="molecule type" value="Genomic_DNA"/>
</dbReference>
<name>A0A2K9HJL0_9BACT</name>
<dbReference type="Proteomes" id="UP000198427">
    <property type="component" value="Unassembled WGS sequence"/>
</dbReference>
<gene>
    <name evidence="1" type="ORF">SAMN06265364_1762</name>
</gene>
<reference evidence="1 2" key="1">
    <citation type="submission" date="2017-06" db="EMBL/GenBank/DDBJ databases">
        <authorList>
            <person name="Varghese N."/>
            <person name="Submissions S."/>
        </authorList>
    </citation>
    <scope>NUCLEOTIDE SEQUENCE [LARGE SCALE GENOMIC DNA]</scope>
    <source>
        <strain evidence="1 2">DSM 26989</strain>
    </source>
</reference>
<comment type="caution">
    <text evidence="1">The sequence shown here is derived from an EMBL/GenBank/DDBJ whole genome shotgun (WGS) entry which is preliminary data.</text>
</comment>
<accession>A0A2K9HJL0</accession>